<dbReference type="Proteomes" id="UP000805418">
    <property type="component" value="Chromosome 21"/>
</dbReference>
<proteinExistence type="predicted"/>
<dbReference type="Ensembl" id="ENSCAFT00845040487.1">
    <property type="protein sequence ID" value="ENSCAFP00845031700.1"/>
    <property type="gene ID" value="ENSCAFG00845022822.1"/>
</dbReference>
<reference evidence="1" key="2">
    <citation type="submission" date="2025-08" db="UniProtKB">
        <authorList>
            <consortium name="Ensembl"/>
        </authorList>
    </citation>
    <scope>IDENTIFICATION</scope>
    <source>
        <strain evidence="1">Boxer</strain>
    </source>
</reference>
<name>A0A8I3PGJ2_CANLF</name>
<dbReference type="AlphaFoldDB" id="A0A8I3PGJ2"/>
<reference evidence="1" key="1">
    <citation type="submission" date="2020-03" db="EMBL/GenBank/DDBJ databases">
        <title>Long-read based genome assembly of a Labrador retriever dog.</title>
        <authorList>
            <person name="Eory L."/>
            <person name="Zhang W."/>
            <person name="Schoenebeck J."/>
        </authorList>
    </citation>
    <scope>NUCLEOTIDE SEQUENCE [LARGE SCALE GENOMIC DNA]</scope>
    <source>
        <strain evidence="1">Labrador retriever</strain>
    </source>
</reference>
<evidence type="ECO:0000313" key="2">
    <source>
        <dbReference type="Proteomes" id="UP000805418"/>
    </source>
</evidence>
<sequence>MRSNPTLAGKDFQSKNRVGILAEPDKEKRLLTDLGRTGRREKKIANAEPIFNKSFSSSILQPNKRAFVAHSPPLSRYLITQDAFGSLILLILPCLDPDWRKYFTE</sequence>
<keyword evidence="2" id="KW-1185">Reference proteome</keyword>
<accession>A0A8I3PGJ2</accession>
<reference evidence="1" key="3">
    <citation type="submission" date="2025-09" db="UniProtKB">
        <authorList>
            <consortium name="Ensembl"/>
        </authorList>
    </citation>
    <scope>IDENTIFICATION</scope>
    <source>
        <strain evidence="1">Boxer</strain>
    </source>
</reference>
<organism evidence="1 2">
    <name type="scientific">Canis lupus familiaris</name>
    <name type="common">Dog</name>
    <name type="synonym">Canis familiaris</name>
    <dbReference type="NCBI Taxonomy" id="9615"/>
    <lineage>
        <taxon>Eukaryota</taxon>
        <taxon>Metazoa</taxon>
        <taxon>Chordata</taxon>
        <taxon>Craniata</taxon>
        <taxon>Vertebrata</taxon>
        <taxon>Euteleostomi</taxon>
        <taxon>Mammalia</taxon>
        <taxon>Eutheria</taxon>
        <taxon>Laurasiatheria</taxon>
        <taxon>Carnivora</taxon>
        <taxon>Caniformia</taxon>
        <taxon>Canidae</taxon>
        <taxon>Canis</taxon>
    </lineage>
</organism>
<protein>
    <submittedName>
        <fullName evidence="1">Uncharacterized protein</fullName>
    </submittedName>
</protein>
<evidence type="ECO:0000313" key="1">
    <source>
        <dbReference type="Ensembl" id="ENSCAFP00845031700.1"/>
    </source>
</evidence>